<organism evidence="2 3">
    <name type="scientific">Glycomyces artemisiae</name>
    <dbReference type="NCBI Taxonomy" id="1076443"/>
    <lineage>
        <taxon>Bacteria</taxon>
        <taxon>Bacillati</taxon>
        <taxon>Actinomycetota</taxon>
        <taxon>Actinomycetes</taxon>
        <taxon>Glycomycetales</taxon>
        <taxon>Glycomycetaceae</taxon>
        <taxon>Glycomyces</taxon>
    </lineage>
</organism>
<feature type="transmembrane region" description="Helical" evidence="1">
    <location>
        <begin position="182"/>
        <end position="206"/>
    </location>
</feature>
<sequence length="229" mass="24987">MPRTPRTDPDTAPFNVRREVAIAVLLPLFAVAVMCAFLWLDLFSAEPLPLWGEILGVAVVAAPAVAGVVLCFRGRARRNWKAAMVFPATIVAAATVQISAFNQFALVHHGVDVECTVAHRTDYVAETDEGDLPRSAHEFRCVGWDSPTLTTDREEALRLSEVRIVVFDPLGRVDPDFGDPSLAGGLAFAPLSLLFFAAGALSRLYLVDDGSLKAAAAARFRRMRRRRRG</sequence>
<dbReference type="Proteomes" id="UP000238176">
    <property type="component" value="Unassembled WGS sequence"/>
</dbReference>
<keyword evidence="1" id="KW-1133">Transmembrane helix</keyword>
<reference evidence="2 3" key="1">
    <citation type="submission" date="2018-03" db="EMBL/GenBank/DDBJ databases">
        <title>Genomic Encyclopedia of Type Strains, Phase III (KMG-III): the genomes of soil and plant-associated and newly described type strains.</title>
        <authorList>
            <person name="Whitman W."/>
        </authorList>
    </citation>
    <scope>NUCLEOTIDE SEQUENCE [LARGE SCALE GENOMIC DNA]</scope>
    <source>
        <strain evidence="2 3">CGMCC 4.7067</strain>
    </source>
</reference>
<protein>
    <submittedName>
        <fullName evidence="2">Uncharacterized protein</fullName>
    </submittedName>
</protein>
<keyword evidence="1" id="KW-0812">Transmembrane</keyword>
<gene>
    <name evidence="2" type="ORF">B0I28_108129</name>
</gene>
<evidence type="ECO:0000256" key="1">
    <source>
        <dbReference type="SAM" id="Phobius"/>
    </source>
</evidence>
<feature type="transmembrane region" description="Helical" evidence="1">
    <location>
        <begin position="84"/>
        <end position="104"/>
    </location>
</feature>
<name>A0A2T0UG16_9ACTN</name>
<evidence type="ECO:0000313" key="2">
    <source>
        <dbReference type="EMBL" id="PRY56818.1"/>
    </source>
</evidence>
<evidence type="ECO:0000313" key="3">
    <source>
        <dbReference type="Proteomes" id="UP000238176"/>
    </source>
</evidence>
<dbReference type="OrthoDB" id="9850182at2"/>
<dbReference type="RefSeq" id="WP_146148173.1">
    <property type="nucleotide sequence ID" value="NZ_PVTJ01000008.1"/>
</dbReference>
<proteinExistence type="predicted"/>
<dbReference type="EMBL" id="PVTJ01000008">
    <property type="protein sequence ID" value="PRY56818.1"/>
    <property type="molecule type" value="Genomic_DNA"/>
</dbReference>
<feature type="transmembrane region" description="Helical" evidence="1">
    <location>
        <begin position="20"/>
        <end position="39"/>
    </location>
</feature>
<accession>A0A2T0UG16</accession>
<keyword evidence="3" id="KW-1185">Reference proteome</keyword>
<keyword evidence="1" id="KW-0472">Membrane</keyword>
<dbReference type="AlphaFoldDB" id="A0A2T0UG16"/>
<comment type="caution">
    <text evidence="2">The sequence shown here is derived from an EMBL/GenBank/DDBJ whole genome shotgun (WGS) entry which is preliminary data.</text>
</comment>
<feature type="transmembrane region" description="Helical" evidence="1">
    <location>
        <begin position="51"/>
        <end position="72"/>
    </location>
</feature>